<reference evidence="1 2" key="1">
    <citation type="submission" date="2019-10" db="EMBL/GenBank/DDBJ databases">
        <authorList>
            <person name="Palmer J.M."/>
        </authorList>
    </citation>
    <scope>NUCLEOTIDE SEQUENCE [LARGE SCALE GENOMIC DNA]</scope>
    <source>
        <strain evidence="1 2">TWF718</strain>
    </source>
</reference>
<sequence length="234" mass="27220">MKIACGNSEECRIRYRTMRMLAGSYSCRKPPIPVIDAPPANRIKVIQDKNTKPISVIIEDKGSTKNSTRVYTLNRATCIAQSEYFKCALRSRDDPSCTWVENRSNTFRFSELPQLDLVMKVLETGRIVVSPTTFSEFYETADYFQMLEVMAIICRRIALRSFIDQVYDVDKFIAQLVEWTEKWQHRVEVQAAFFRVIFQIEIYAALKNSKSLKGCALRGSWEFAFRRRYSRALS</sequence>
<evidence type="ECO:0000313" key="1">
    <source>
        <dbReference type="EMBL" id="KAK6329955.1"/>
    </source>
</evidence>
<name>A0AAN8RJ06_9PEZI</name>
<dbReference type="Gene3D" id="3.30.710.10">
    <property type="entry name" value="Potassium Channel Kv1.1, Chain A"/>
    <property type="match status" value="1"/>
</dbReference>
<evidence type="ECO:0008006" key="3">
    <source>
        <dbReference type="Google" id="ProtNLM"/>
    </source>
</evidence>
<dbReference type="InterPro" id="IPR011333">
    <property type="entry name" value="SKP1/BTB/POZ_sf"/>
</dbReference>
<dbReference type="AlphaFoldDB" id="A0AAN8RJ06"/>
<keyword evidence="2" id="KW-1185">Reference proteome</keyword>
<evidence type="ECO:0000313" key="2">
    <source>
        <dbReference type="Proteomes" id="UP001313282"/>
    </source>
</evidence>
<comment type="caution">
    <text evidence="1">The sequence shown here is derived from an EMBL/GenBank/DDBJ whole genome shotgun (WGS) entry which is preliminary data.</text>
</comment>
<protein>
    <recommendedName>
        <fullName evidence="3">BTB domain-containing protein</fullName>
    </recommendedName>
</protein>
<dbReference type="EMBL" id="JAVHNR010000012">
    <property type="protein sequence ID" value="KAK6329955.1"/>
    <property type="molecule type" value="Genomic_DNA"/>
</dbReference>
<dbReference type="SUPFAM" id="SSF54695">
    <property type="entry name" value="POZ domain"/>
    <property type="match status" value="1"/>
</dbReference>
<organism evidence="1 2">
    <name type="scientific">Orbilia javanica</name>
    <dbReference type="NCBI Taxonomy" id="47235"/>
    <lineage>
        <taxon>Eukaryota</taxon>
        <taxon>Fungi</taxon>
        <taxon>Dikarya</taxon>
        <taxon>Ascomycota</taxon>
        <taxon>Pezizomycotina</taxon>
        <taxon>Orbiliomycetes</taxon>
        <taxon>Orbiliales</taxon>
        <taxon>Orbiliaceae</taxon>
        <taxon>Orbilia</taxon>
    </lineage>
</organism>
<accession>A0AAN8RJ06</accession>
<dbReference type="Proteomes" id="UP001313282">
    <property type="component" value="Unassembled WGS sequence"/>
</dbReference>
<proteinExistence type="predicted"/>
<gene>
    <name evidence="1" type="ORF">TWF718_003382</name>
</gene>